<accession>A0ABU0DKE3</accession>
<protein>
    <submittedName>
        <fullName evidence="1">Uncharacterized protein</fullName>
    </submittedName>
</protein>
<keyword evidence="2" id="KW-1185">Reference proteome</keyword>
<proteinExistence type="predicted"/>
<evidence type="ECO:0000313" key="2">
    <source>
        <dbReference type="Proteomes" id="UP001238467"/>
    </source>
</evidence>
<dbReference type="Proteomes" id="UP001238467">
    <property type="component" value="Unassembled WGS sequence"/>
</dbReference>
<reference evidence="1 2" key="1">
    <citation type="submission" date="2023-07" db="EMBL/GenBank/DDBJ databases">
        <title>Genomic Encyclopedia of Type Strains, Phase IV (KMG-IV): sequencing the most valuable type-strain genomes for metagenomic binning, comparative biology and taxonomic classification.</title>
        <authorList>
            <person name="Goeker M."/>
        </authorList>
    </citation>
    <scope>NUCLEOTIDE SEQUENCE [LARGE SCALE GENOMIC DNA]</scope>
    <source>
        <strain evidence="1 2">DSM 1277</strain>
    </source>
</reference>
<sequence>MRCAHWGCWLDHRRLLAFMQRQNPQLAERIRLLPDLITARAVAPARADGDAACEQMHRHGLVRAREVQRVARIHRDPFETIIAVPDGG</sequence>
<dbReference type="EMBL" id="JAUSUH010000008">
    <property type="protein sequence ID" value="MDQ0348903.1"/>
    <property type="molecule type" value="Genomic_DNA"/>
</dbReference>
<gene>
    <name evidence="1" type="ORF">J2S76_003337</name>
</gene>
<name>A0ABU0DKE3_9HYPH</name>
<evidence type="ECO:0000313" key="1">
    <source>
        <dbReference type="EMBL" id="MDQ0348903.1"/>
    </source>
</evidence>
<organism evidence="1 2">
    <name type="scientific">Ancylobacter vacuolatus</name>
    <dbReference type="NCBI Taxonomy" id="223389"/>
    <lineage>
        <taxon>Bacteria</taxon>
        <taxon>Pseudomonadati</taxon>
        <taxon>Pseudomonadota</taxon>
        <taxon>Alphaproteobacteria</taxon>
        <taxon>Hyphomicrobiales</taxon>
        <taxon>Xanthobacteraceae</taxon>
        <taxon>Ancylobacter</taxon>
    </lineage>
</organism>
<comment type="caution">
    <text evidence="1">The sequence shown here is derived from an EMBL/GenBank/DDBJ whole genome shotgun (WGS) entry which is preliminary data.</text>
</comment>